<accession>A0A1H4GUF7</accession>
<dbReference type="OrthoDB" id="654178at2"/>
<evidence type="ECO:0000313" key="4">
    <source>
        <dbReference type="EMBL" id="SEB13195.1"/>
    </source>
</evidence>
<dbReference type="Proteomes" id="UP000198850">
    <property type="component" value="Unassembled WGS sequence"/>
</dbReference>
<feature type="region of interest" description="Disordered" evidence="1">
    <location>
        <begin position="205"/>
        <end position="236"/>
    </location>
</feature>
<evidence type="ECO:0000256" key="2">
    <source>
        <dbReference type="SAM" id="SignalP"/>
    </source>
</evidence>
<dbReference type="Pfam" id="PF19573">
    <property type="entry name" value="DUF6089"/>
    <property type="match status" value="1"/>
</dbReference>
<keyword evidence="5" id="KW-1185">Reference proteome</keyword>
<dbReference type="STRING" id="425514.SAMN05443550_111145"/>
<name>A0A1H4GUF7_9SPHI</name>
<gene>
    <name evidence="4" type="ORF">SAMN05443550_111145</name>
</gene>
<dbReference type="InterPro" id="IPR045743">
    <property type="entry name" value="DUF6089"/>
</dbReference>
<dbReference type="AlphaFoldDB" id="A0A1H4GUF7"/>
<feature type="signal peptide" evidence="2">
    <location>
        <begin position="1"/>
        <end position="22"/>
    </location>
</feature>
<dbReference type="RefSeq" id="WP_090559163.1">
    <property type="nucleotide sequence ID" value="NZ_FNRA01000011.1"/>
</dbReference>
<evidence type="ECO:0000313" key="5">
    <source>
        <dbReference type="Proteomes" id="UP000198850"/>
    </source>
</evidence>
<dbReference type="Gene3D" id="2.40.160.20">
    <property type="match status" value="1"/>
</dbReference>
<proteinExistence type="predicted"/>
<evidence type="ECO:0000259" key="3">
    <source>
        <dbReference type="Pfam" id="PF19573"/>
    </source>
</evidence>
<evidence type="ECO:0000256" key="1">
    <source>
        <dbReference type="SAM" id="MobiDB-lite"/>
    </source>
</evidence>
<dbReference type="SUPFAM" id="SSF56925">
    <property type="entry name" value="OMPA-like"/>
    <property type="match status" value="1"/>
</dbReference>
<reference evidence="4 5" key="1">
    <citation type="submission" date="2016-10" db="EMBL/GenBank/DDBJ databases">
        <authorList>
            <person name="de Groot N.N."/>
        </authorList>
    </citation>
    <scope>NUCLEOTIDE SEQUENCE [LARGE SCALE GENOMIC DNA]</scope>
    <source>
        <strain evidence="4 5">DSM 19033</strain>
    </source>
</reference>
<feature type="chain" id="PRO_5011645018" evidence="2">
    <location>
        <begin position="23"/>
        <end position="265"/>
    </location>
</feature>
<feature type="domain" description="DUF6089" evidence="3">
    <location>
        <begin position="10"/>
        <end position="198"/>
    </location>
</feature>
<sequence>MRFKRILFSGTLFCLLSAAATAQVMEVGANVGAGGYLGDLNPKNPFDVSGAAFGAFVKANLDPYWAIGLHYNHGKIKDNDATSSNADFRNRNLNFSTPLNELSFQVDFNFFDYFSGGGRKNFSPYIFAGIGGVLFNPRATYYGQEYELKYYHTEGRTYRNYAISIPYGAGIKYRISDHWGLLTQLGYRTAHTDYLDDVGDKYPQTDVYGRDDRENPVRVNLSNPSPFPQNVRPGDQRGDYRKYDTYFFFHVGISYTFISDKCFTF</sequence>
<protein>
    <submittedName>
        <fullName evidence="4">Outer membrane protein beta-barrel domain-containing protein</fullName>
    </submittedName>
</protein>
<dbReference type="EMBL" id="FNRA01000011">
    <property type="protein sequence ID" value="SEB13195.1"/>
    <property type="molecule type" value="Genomic_DNA"/>
</dbReference>
<organism evidence="4 5">
    <name type="scientific">Pedobacter hartonius</name>
    <dbReference type="NCBI Taxonomy" id="425514"/>
    <lineage>
        <taxon>Bacteria</taxon>
        <taxon>Pseudomonadati</taxon>
        <taxon>Bacteroidota</taxon>
        <taxon>Sphingobacteriia</taxon>
        <taxon>Sphingobacteriales</taxon>
        <taxon>Sphingobacteriaceae</taxon>
        <taxon>Pedobacter</taxon>
    </lineage>
</organism>
<dbReference type="InterPro" id="IPR011250">
    <property type="entry name" value="OMP/PagP_B-barrel"/>
</dbReference>
<keyword evidence="2" id="KW-0732">Signal</keyword>